<evidence type="ECO:0000259" key="5">
    <source>
        <dbReference type="PROSITE" id="PS50865"/>
    </source>
</evidence>
<dbReference type="PROSITE" id="PS50865">
    <property type="entry name" value="ZF_MYND_2"/>
    <property type="match status" value="1"/>
</dbReference>
<proteinExistence type="predicted"/>
<sequence length="621" mass="71117">MTSIHRWFRLETLELLPISLRRFAIPATTGSVQDMERLFDLLVDQADTDKYTYSLPVIYANLDPAKIPAEDNLNVDSVACANLALDQLHDLRPKHKSAFAELWHRAWPWIVFFQAYRECLSDRLMRLDPCFDVVILITRFRKDKQLESEIFRTVGVRTLVVDAWFAIGNTENRLDHSAFTNLCRILPSLTADEPDHFDEIIEGAGGVANLSAIIGTTVLDCVRVAIGGPATHVDSLINVLTFIRILGHTDIMSPALAAAGGAKIITAASCTGFDPDGTVLEPSKKQTIVLLCLDAVSTMIYSPEAMCAALPVGLLQSVLFCSTLALSQDEFIHCMLARILPSATVYHSVLVVLKEVIPMFSKMPDSLEFQRCWMYKDWMAFMTLVERRIAFMQQTEASHGVSMKACSNCNIMRERKDFRKCSRCQTVFYCCLECQKADWNTGHRETCQTNQIYSLRNMDITPRNYSFLRELFHKDMMKLKPSQLIPAPQSALPLSYLRELAQRSDRNPFILVVQYQKGIPCAYIDEIAWARRRDFQHRFNWDDLERREARSSGLMELQTMVVQDGSPWHHRHFVFPQWSDRPGFLHRLYEVLRRDISLEDAEQEVERLCIAYENESGTRIH</sequence>
<name>A0AAV9ZSX3_9AGAR</name>
<evidence type="ECO:0000256" key="4">
    <source>
        <dbReference type="PROSITE-ProRule" id="PRU00134"/>
    </source>
</evidence>
<keyword evidence="1" id="KW-0479">Metal-binding</keyword>
<protein>
    <submittedName>
        <fullName evidence="6">MYND-type domain-containing protein</fullName>
    </submittedName>
</protein>
<keyword evidence="3" id="KW-0862">Zinc</keyword>
<evidence type="ECO:0000313" key="6">
    <source>
        <dbReference type="EMBL" id="KAK6991840.1"/>
    </source>
</evidence>
<dbReference type="GO" id="GO:0008270">
    <property type="term" value="F:zinc ion binding"/>
    <property type="evidence" value="ECO:0007669"/>
    <property type="project" value="UniProtKB-KW"/>
</dbReference>
<dbReference type="Pfam" id="PF01753">
    <property type="entry name" value="zf-MYND"/>
    <property type="match status" value="1"/>
</dbReference>
<dbReference type="PROSITE" id="PS01360">
    <property type="entry name" value="ZF_MYND_1"/>
    <property type="match status" value="1"/>
</dbReference>
<evidence type="ECO:0000313" key="7">
    <source>
        <dbReference type="Proteomes" id="UP001362999"/>
    </source>
</evidence>
<dbReference type="Gene3D" id="6.10.140.2220">
    <property type="match status" value="1"/>
</dbReference>
<dbReference type="SUPFAM" id="SSF144232">
    <property type="entry name" value="HIT/MYND zinc finger-like"/>
    <property type="match status" value="1"/>
</dbReference>
<feature type="domain" description="MYND-type" evidence="5">
    <location>
        <begin position="406"/>
        <end position="447"/>
    </location>
</feature>
<accession>A0AAV9ZSX3</accession>
<dbReference type="EMBL" id="JAWWNJ010000115">
    <property type="protein sequence ID" value="KAK6991840.1"/>
    <property type="molecule type" value="Genomic_DNA"/>
</dbReference>
<keyword evidence="7" id="KW-1185">Reference proteome</keyword>
<comment type="caution">
    <text evidence="6">The sequence shown here is derived from an EMBL/GenBank/DDBJ whole genome shotgun (WGS) entry which is preliminary data.</text>
</comment>
<organism evidence="6 7">
    <name type="scientific">Favolaschia claudopus</name>
    <dbReference type="NCBI Taxonomy" id="2862362"/>
    <lineage>
        <taxon>Eukaryota</taxon>
        <taxon>Fungi</taxon>
        <taxon>Dikarya</taxon>
        <taxon>Basidiomycota</taxon>
        <taxon>Agaricomycotina</taxon>
        <taxon>Agaricomycetes</taxon>
        <taxon>Agaricomycetidae</taxon>
        <taxon>Agaricales</taxon>
        <taxon>Marasmiineae</taxon>
        <taxon>Mycenaceae</taxon>
        <taxon>Favolaschia</taxon>
    </lineage>
</organism>
<keyword evidence="2 4" id="KW-0863">Zinc-finger</keyword>
<evidence type="ECO:0000256" key="1">
    <source>
        <dbReference type="ARBA" id="ARBA00022723"/>
    </source>
</evidence>
<reference evidence="6 7" key="1">
    <citation type="journal article" date="2024" name="J Genomics">
        <title>Draft genome sequencing and assembly of Favolaschia claudopus CIRM-BRFM 2984 isolated from oak limbs.</title>
        <authorList>
            <person name="Navarro D."/>
            <person name="Drula E."/>
            <person name="Chaduli D."/>
            <person name="Cazenave R."/>
            <person name="Ahrendt S."/>
            <person name="Wang J."/>
            <person name="Lipzen A."/>
            <person name="Daum C."/>
            <person name="Barry K."/>
            <person name="Grigoriev I.V."/>
            <person name="Favel A."/>
            <person name="Rosso M.N."/>
            <person name="Martin F."/>
        </authorList>
    </citation>
    <scope>NUCLEOTIDE SEQUENCE [LARGE SCALE GENOMIC DNA]</scope>
    <source>
        <strain evidence="6 7">CIRM-BRFM 2984</strain>
    </source>
</reference>
<dbReference type="AlphaFoldDB" id="A0AAV9ZSX3"/>
<dbReference type="InterPro" id="IPR002893">
    <property type="entry name" value="Znf_MYND"/>
</dbReference>
<gene>
    <name evidence="6" type="ORF">R3P38DRAFT_2741638</name>
</gene>
<evidence type="ECO:0000256" key="2">
    <source>
        <dbReference type="ARBA" id="ARBA00022771"/>
    </source>
</evidence>
<evidence type="ECO:0000256" key="3">
    <source>
        <dbReference type="ARBA" id="ARBA00022833"/>
    </source>
</evidence>
<dbReference type="Proteomes" id="UP001362999">
    <property type="component" value="Unassembled WGS sequence"/>
</dbReference>